<comment type="similarity">
    <text evidence="1">Belongs to the ABC transporter superfamily.</text>
</comment>
<feature type="domain" description="ABC transporter" evidence="5">
    <location>
        <begin position="6"/>
        <end position="234"/>
    </location>
</feature>
<dbReference type="PANTHER" id="PTHR43335:SF4">
    <property type="entry name" value="ABC TRANSPORTER, ATP-BINDING PROTEIN"/>
    <property type="match status" value="1"/>
</dbReference>
<keyword evidence="2" id="KW-0813">Transport</keyword>
<dbReference type="OrthoDB" id="9804819at2"/>
<name>S0KWQ2_9ENTE</name>
<dbReference type="PATRIC" id="fig|1121865.3.peg.590"/>
<keyword evidence="4" id="KW-0067">ATP-binding</keyword>
<dbReference type="RefSeq" id="WP_016182762.1">
    <property type="nucleotide sequence ID" value="NZ_JXKI01000006.1"/>
</dbReference>
<sequence>MNKPILKLDKISKRYKKIEILKDVSFAMHAGDIVGLIGLNGAGKSTCMKIILNLLYPSSGEFYVNDKIITCKQRDYLKDIGMMIENPALYEYLTGYQNLEILSSMYPIEVTKEKLLNMLEKVGLKDAVNKQVKNYSLGMKQRLALAQALIHEPKILLLDEPLNGLDPQAIHEFRQIIQQLAKKGVTILLSSHTLSEVEKLATHIVILHQGQVKFNDTMNQFMLLGKRSIHLRTADEKATSRLLSRLQLSFKQNGDSFIIYGDEQVEQRITESLYQQNIRISAIHSQVDELEEIFLKMVQGGK</sequence>
<organism evidence="6 7">
    <name type="scientific">Enterococcus columbae DSM 7374 = ATCC 51263</name>
    <dbReference type="NCBI Taxonomy" id="1121865"/>
    <lineage>
        <taxon>Bacteria</taxon>
        <taxon>Bacillati</taxon>
        <taxon>Bacillota</taxon>
        <taxon>Bacilli</taxon>
        <taxon>Lactobacillales</taxon>
        <taxon>Enterococcaceae</taxon>
        <taxon>Enterococcus</taxon>
    </lineage>
</organism>
<evidence type="ECO:0000259" key="5">
    <source>
        <dbReference type="PROSITE" id="PS50893"/>
    </source>
</evidence>
<protein>
    <recommendedName>
        <fullName evidence="5">ABC transporter domain-containing protein</fullName>
    </recommendedName>
</protein>
<dbReference type="InterPro" id="IPR027417">
    <property type="entry name" value="P-loop_NTPase"/>
</dbReference>
<dbReference type="PROSITE" id="PS00211">
    <property type="entry name" value="ABC_TRANSPORTER_1"/>
    <property type="match status" value="1"/>
</dbReference>
<comment type="caution">
    <text evidence="6">The sequence shown here is derived from an EMBL/GenBank/DDBJ whole genome shotgun (WGS) entry which is preliminary data.</text>
</comment>
<evidence type="ECO:0000256" key="2">
    <source>
        <dbReference type="ARBA" id="ARBA00022448"/>
    </source>
</evidence>
<dbReference type="EMBL" id="ASWJ01000004">
    <property type="protein sequence ID" value="EOW84701.1"/>
    <property type="molecule type" value="Genomic_DNA"/>
</dbReference>
<dbReference type="STRING" id="1121865.OMW_00599"/>
<dbReference type="PANTHER" id="PTHR43335">
    <property type="entry name" value="ABC TRANSPORTER, ATP-BINDING PROTEIN"/>
    <property type="match status" value="1"/>
</dbReference>
<evidence type="ECO:0000256" key="1">
    <source>
        <dbReference type="ARBA" id="ARBA00005417"/>
    </source>
</evidence>
<dbReference type="InterPro" id="IPR017871">
    <property type="entry name" value="ABC_transporter-like_CS"/>
</dbReference>
<dbReference type="GO" id="GO:0005524">
    <property type="term" value="F:ATP binding"/>
    <property type="evidence" value="ECO:0007669"/>
    <property type="project" value="UniProtKB-KW"/>
</dbReference>
<dbReference type="eggNOG" id="COG1131">
    <property type="taxonomic scope" value="Bacteria"/>
</dbReference>
<evidence type="ECO:0000256" key="3">
    <source>
        <dbReference type="ARBA" id="ARBA00022741"/>
    </source>
</evidence>
<dbReference type="InterPro" id="IPR003593">
    <property type="entry name" value="AAA+_ATPase"/>
</dbReference>
<dbReference type="PROSITE" id="PS50893">
    <property type="entry name" value="ABC_TRANSPORTER_2"/>
    <property type="match status" value="1"/>
</dbReference>
<dbReference type="Gene3D" id="3.40.50.300">
    <property type="entry name" value="P-loop containing nucleotide triphosphate hydrolases"/>
    <property type="match status" value="1"/>
</dbReference>
<dbReference type="Proteomes" id="UP000014113">
    <property type="component" value="Unassembled WGS sequence"/>
</dbReference>
<gene>
    <name evidence="6" type="ORF">I568_01197</name>
</gene>
<dbReference type="GO" id="GO:0016887">
    <property type="term" value="F:ATP hydrolysis activity"/>
    <property type="evidence" value="ECO:0007669"/>
    <property type="project" value="InterPro"/>
</dbReference>
<dbReference type="SMART" id="SM00382">
    <property type="entry name" value="AAA"/>
    <property type="match status" value="1"/>
</dbReference>
<dbReference type="CDD" id="cd03230">
    <property type="entry name" value="ABC_DR_subfamily_A"/>
    <property type="match status" value="1"/>
</dbReference>
<dbReference type="SUPFAM" id="SSF52540">
    <property type="entry name" value="P-loop containing nucleoside triphosphate hydrolases"/>
    <property type="match status" value="1"/>
</dbReference>
<dbReference type="InterPro" id="IPR003439">
    <property type="entry name" value="ABC_transporter-like_ATP-bd"/>
</dbReference>
<evidence type="ECO:0000313" key="6">
    <source>
        <dbReference type="EMBL" id="EOW84701.1"/>
    </source>
</evidence>
<proteinExistence type="inferred from homology"/>
<evidence type="ECO:0000313" key="7">
    <source>
        <dbReference type="Proteomes" id="UP000014113"/>
    </source>
</evidence>
<accession>S0KWQ2</accession>
<keyword evidence="3" id="KW-0547">Nucleotide-binding</keyword>
<dbReference type="AlphaFoldDB" id="S0KWQ2"/>
<dbReference type="Pfam" id="PF00005">
    <property type="entry name" value="ABC_tran"/>
    <property type="match status" value="1"/>
</dbReference>
<keyword evidence="7" id="KW-1185">Reference proteome</keyword>
<evidence type="ECO:0000256" key="4">
    <source>
        <dbReference type="ARBA" id="ARBA00022840"/>
    </source>
</evidence>
<reference evidence="6 7" key="1">
    <citation type="submission" date="2013-03" db="EMBL/GenBank/DDBJ databases">
        <title>The Genome Sequence of Enterococcus columbae ATCC_51263 (PacBio/Illumina hybrid assembly).</title>
        <authorList>
            <consortium name="The Broad Institute Genomics Platform"/>
            <consortium name="The Broad Institute Genome Sequencing Center for Infectious Disease"/>
            <person name="Earl A."/>
            <person name="Russ C."/>
            <person name="Gilmore M."/>
            <person name="Surin D."/>
            <person name="Walker B."/>
            <person name="Young S."/>
            <person name="Zeng Q."/>
            <person name="Gargeya S."/>
            <person name="Fitzgerald M."/>
            <person name="Haas B."/>
            <person name="Abouelleil A."/>
            <person name="Allen A.W."/>
            <person name="Alvarado L."/>
            <person name="Arachchi H.M."/>
            <person name="Berlin A.M."/>
            <person name="Chapman S.B."/>
            <person name="Gainer-Dewar J."/>
            <person name="Goldberg J."/>
            <person name="Griggs A."/>
            <person name="Gujja S."/>
            <person name="Hansen M."/>
            <person name="Howarth C."/>
            <person name="Imamovic A."/>
            <person name="Ireland A."/>
            <person name="Larimer J."/>
            <person name="McCowan C."/>
            <person name="Murphy C."/>
            <person name="Pearson M."/>
            <person name="Poon T.W."/>
            <person name="Priest M."/>
            <person name="Roberts A."/>
            <person name="Saif S."/>
            <person name="Shea T."/>
            <person name="Sisk P."/>
            <person name="Sykes S."/>
            <person name="Wortman J."/>
            <person name="Nusbaum C."/>
            <person name="Birren B."/>
        </authorList>
    </citation>
    <scope>NUCLEOTIDE SEQUENCE [LARGE SCALE GENOMIC DNA]</scope>
    <source>
        <strain evidence="6 7">ATCC 51263</strain>
    </source>
</reference>